<gene>
    <name evidence="2" type="ORF">HN018_20280</name>
</gene>
<keyword evidence="1" id="KW-0812">Transmembrane</keyword>
<sequence>MRVRARAAGDAGFTLLEIIVALVVLGILLSTLTRGVQFGLAAFDRQDRMIQTGGRLEAVDRTLRRLIEQLDPGTSTDGDTVAGGQHVLVFRSPLRLAGSSKPGDPQTDGLLNLRLSVDSGHRLILTWSPYRHVIPTGPAPKPHDDVLMTGVDRIDISYFAEGGWHTRWRQPAPPALIRIRIVFPDGDPRHWPDIVAAPVREQPGN</sequence>
<dbReference type="Proteomes" id="UP000500767">
    <property type="component" value="Chromosome"/>
</dbReference>
<dbReference type="InterPro" id="IPR012902">
    <property type="entry name" value="N_methyl_site"/>
</dbReference>
<name>A0A6M8HUN0_9PROT</name>
<keyword evidence="3" id="KW-1185">Reference proteome</keyword>
<dbReference type="PROSITE" id="PS00409">
    <property type="entry name" value="PROKAR_NTER_METHYL"/>
    <property type="match status" value="1"/>
</dbReference>
<dbReference type="RefSeq" id="WP_171833744.1">
    <property type="nucleotide sequence ID" value="NZ_CP053708.1"/>
</dbReference>
<reference evidence="2 3" key="1">
    <citation type="journal article" date="2014" name="World J. Microbiol. Biotechnol.">
        <title>Biodiversity and physiological characteristics of Antarctic and Arctic lichens-associated bacteria.</title>
        <authorList>
            <person name="Lee Y.M."/>
            <person name="Kim E.H."/>
            <person name="Lee H.K."/>
            <person name="Hong S.G."/>
        </authorList>
    </citation>
    <scope>NUCLEOTIDE SEQUENCE [LARGE SCALE GENOMIC DNA]</scope>
    <source>
        <strain evidence="2 3">PAMC 26569</strain>
    </source>
</reference>
<evidence type="ECO:0000256" key="1">
    <source>
        <dbReference type="SAM" id="Phobius"/>
    </source>
</evidence>
<protein>
    <submittedName>
        <fullName evidence="2">Prepilin-type N-terminal cleavage/methylation domain-containing protein</fullName>
    </submittedName>
</protein>
<organism evidence="2 3">
    <name type="scientific">Lichenicola cladoniae</name>
    <dbReference type="NCBI Taxonomy" id="1484109"/>
    <lineage>
        <taxon>Bacteria</taxon>
        <taxon>Pseudomonadati</taxon>
        <taxon>Pseudomonadota</taxon>
        <taxon>Alphaproteobacteria</taxon>
        <taxon>Acetobacterales</taxon>
        <taxon>Acetobacteraceae</taxon>
        <taxon>Lichenicola</taxon>
    </lineage>
</organism>
<proteinExistence type="predicted"/>
<dbReference type="InterPro" id="IPR045584">
    <property type="entry name" value="Pilin-like"/>
</dbReference>
<keyword evidence="1" id="KW-1133">Transmembrane helix</keyword>
<evidence type="ECO:0000313" key="3">
    <source>
        <dbReference type="Proteomes" id="UP000500767"/>
    </source>
</evidence>
<dbReference type="EMBL" id="CP053708">
    <property type="protein sequence ID" value="QKE92062.1"/>
    <property type="molecule type" value="Genomic_DNA"/>
</dbReference>
<accession>A0A6M8HUN0</accession>
<dbReference type="AlphaFoldDB" id="A0A6M8HUN0"/>
<dbReference type="Pfam" id="PF07963">
    <property type="entry name" value="N_methyl"/>
    <property type="match status" value="1"/>
</dbReference>
<dbReference type="KEGG" id="lck:HN018_20280"/>
<dbReference type="NCBIfam" id="TIGR02532">
    <property type="entry name" value="IV_pilin_GFxxxE"/>
    <property type="match status" value="1"/>
</dbReference>
<keyword evidence="1" id="KW-0472">Membrane</keyword>
<evidence type="ECO:0000313" key="2">
    <source>
        <dbReference type="EMBL" id="QKE92062.1"/>
    </source>
</evidence>
<feature type="transmembrane region" description="Helical" evidence="1">
    <location>
        <begin position="12"/>
        <end position="32"/>
    </location>
</feature>
<dbReference type="SUPFAM" id="SSF54523">
    <property type="entry name" value="Pili subunits"/>
    <property type="match status" value="1"/>
</dbReference>